<name>A0ABR4AM66_9LECA</name>
<proteinExistence type="predicted"/>
<sequence length="123" mass="12841">MSLIDMSAELVDALQAQKTETNCLENILKERDATIAQLKLVGAASHKAYGCEGDLTDTEIKPANVTYAVTPAAFVPFVERTILPLLKGGLEGRTVVVTVPEEGGGGGEGECVHSYCCVGGDGD</sequence>
<dbReference type="Proteomes" id="UP001590950">
    <property type="component" value="Unassembled WGS sequence"/>
</dbReference>
<gene>
    <name evidence="1" type="ORF">N7G274_000847</name>
</gene>
<protein>
    <submittedName>
        <fullName evidence="1">Uncharacterized protein</fullName>
    </submittedName>
</protein>
<dbReference type="EMBL" id="JBEFKJ010000003">
    <property type="protein sequence ID" value="KAL2046829.1"/>
    <property type="molecule type" value="Genomic_DNA"/>
</dbReference>
<accession>A0ABR4AM66</accession>
<comment type="caution">
    <text evidence="1">The sequence shown here is derived from an EMBL/GenBank/DDBJ whole genome shotgun (WGS) entry which is preliminary data.</text>
</comment>
<evidence type="ECO:0000313" key="2">
    <source>
        <dbReference type="Proteomes" id="UP001590950"/>
    </source>
</evidence>
<evidence type="ECO:0000313" key="1">
    <source>
        <dbReference type="EMBL" id="KAL2046829.1"/>
    </source>
</evidence>
<reference evidence="1 2" key="1">
    <citation type="submission" date="2024-09" db="EMBL/GenBank/DDBJ databases">
        <title>Rethinking Asexuality: The Enigmatic Case of Functional Sexual Genes in Lepraria (Stereocaulaceae).</title>
        <authorList>
            <person name="Doellman M."/>
            <person name="Sun Y."/>
            <person name="Barcenas-Pena A."/>
            <person name="Lumbsch H.T."/>
            <person name="Grewe F."/>
        </authorList>
    </citation>
    <scope>NUCLEOTIDE SEQUENCE [LARGE SCALE GENOMIC DNA]</scope>
    <source>
        <strain evidence="1 2">Mercado 3170</strain>
    </source>
</reference>
<keyword evidence="2" id="KW-1185">Reference proteome</keyword>
<organism evidence="1 2">
    <name type="scientific">Stereocaulon virgatum</name>
    <dbReference type="NCBI Taxonomy" id="373712"/>
    <lineage>
        <taxon>Eukaryota</taxon>
        <taxon>Fungi</taxon>
        <taxon>Dikarya</taxon>
        <taxon>Ascomycota</taxon>
        <taxon>Pezizomycotina</taxon>
        <taxon>Lecanoromycetes</taxon>
        <taxon>OSLEUM clade</taxon>
        <taxon>Lecanoromycetidae</taxon>
        <taxon>Lecanorales</taxon>
        <taxon>Lecanorineae</taxon>
        <taxon>Stereocaulaceae</taxon>
        <taxon>Stereocaulon</taxon>
    </lineage>
</organism>